<accession>A0A146KIV7</accession>
<dbReference type="SMART" id="SM01383">
    <property type="entry name" value="Ribosomal_L2"/>
    <property type="match status" value="1"/>
</dbReference>
<name>A0A146KIV7_9EUKA</name>
<dbReference type="GO" id="GO:0003735">
    <property type="term" value="F:structural constituent of ribosome"/>
    <property type="evidence" value="ECO:0007669"/>
    <property type="project" value="InterPro"/>
</dbReference>
<dbReference type="SMART" id="SM01382">
    <property type="entry name" value="Ribosomal_L2_C"/>
    <property type="match status" value="1"/>
</dbReference>
<dbReference type="FunFam" id="4.10.950.10:FF:000002">
    <property type="entry name" value="60S ribosomal protein L2"/>
    <property type="match status" value="1"/>
</dbReference>
<dbReference type="InterPro" id="IPR014722">
    <property type="entry name" value="Rib_uL2_dom2"/>
</dbReference>
<evidence type="ECO:0000256" key="2">
    <source>
        <dbReference type="ARBA" id="ARBA00022980"/>
    </source>
</evidence>
<dbReference type="SUPFAM" id="SSF50104">
    <property type="entry name" value="Translation proteins SH3-like domain"/>
    <property type="match status" value="1"/>
</dbReference>
<evidence type="ECO:0000256" key="1">
    <source>
        <dbReference type="ARBA" id="ARBA00005636"/>
    </source>
</evidence>
<dbReference type="EMBL" id="GDID01001285">
    <property type="protein sequence ID" value="JAP95321.1"/>
    <property type="molecule type" value="Transcribed_RNA"/>
</dbReference>
<dbReference type="Gene3D" id="2.30.30.30">
    <property type="match status" value="1"/>
</dbReference>
<evidence type="ECO:0000259" key="4">
    <source>
        <dbReference type="SMART" id="SM01382"/>
    </source>
</evidence>
<dbReference type="FunFam" id="2.40.50.140:FF:000020">
    <property type="entry name" value="60S ribosomal protein L2"/>
    <property type="match status" value="1"/>
</dbReference>
<feature type="domain" description="Large ribosomal subunit protein uL2 C-terminal" evidence="4">
    <location>
        <begin position="96"/>
        <end position="231"/>
    </location>
</feature>
<dbReference type="InterPro" id="IPR002171">
    <property type="entry name" value="Ribosomal_uL2"/>
</dbReference>
<gene>
    <name evidence="6" type="ORF">TPC1_11730</name>
</gene>
<sequence>MGKRIRVQRRGHGGIFKAHTHNRQGAAKIRPADLAERNGFIIGTCKEIVHDKGRGAPLAKVQFRSQITKKMDNQLFIATEGLYQGQQIVCGVTAQLAIGNVLPIGKLPEGTFVCNVEEAIGDRGAFARTSGTYCLIVSQNPESNMTRIKLPSGQKKLICSDARATIGIVAGGGRIDKPLLKAGNAYLKAKAKRHIWPTVCGVKMNPVDHPFGGGKHEHVGTPSTRSRRLSPGAKIGLISARRSGAAGGKRK</sequence>
<comment type="similarity">
    <text evidence="1">Belongs to the universal ribosomal protein uL2 family.</text>
</comment>
<dbReference type="NCBIfam" id="NF007180">
    <property type="entry name" value="PRK09612.1"/>
    <property type="match status" value="1"/>
</dbReference>
<protein>
    <submittedName>
        <fullName evidence="6">Ribosomal protein L2</fullName>
    </submittedName>
</protein>
<dbReference type="InterPro" id="IPR023672">
    <property type="entry name" value="Ribosomal_uL2_arc_euk"/>
</dbReference>
<feature type="domain" description="Large ribosomal subunit protein uL2 RNA-binding" evidence="5">
    <location>
        <begin position="11"/>
        <end position="90"/>
    </location>
</feature>
<dbReference type="FunFam" id="2.30.30.30:FF:000006">
    <property type="entry name" value="60S ribosomal protein L8"/>
    <property type="match status" value="1"/>
</dbReference>
<dbReference type="InterPro" id="IPR012340">
    <property type="entry name" value="NA-bd_OB-fold"/>
</dbReference>
<dbReference type="SUPFAM" id="SSF50249">
    <property type="entry name" value="Nucleic acid-binding proteins"/>
    <property type="match status" value="1"/>
</dbReference>
<dbReference type="InterPro" id="IPR014726">
    <property type="entry name" value="Ribosomal_uL2_dom3"/>
</dbReference>
<evidence type="ECO:0000313" key="6">
    <source>
        <dbReference type="EMBL" id="JAP95321.1"/>
    </source>
</evidence>
<dbReference type="InterPro" id="IPR008991">
    <property type="entry name" value="Translation_prot_SH3-like_sf"/>
</dbReference>
<keyword evidence="2 6" id="KW-0689">Ribosomal protein</keyword>
<evidence type="ECO:0000256" key="3">
    <source>
        <dbReference type="ARBA" id="ARBA00023274"/>
    </source>
</evidence>
<dbReference type="InterPro" id="IPR022666">
    <property type="entry name" value="Ribosomal_uL2_RNA-bd_dom"/>
</dbReference>
<dbReference type="Gene3D" id="4.10.950.10">
    <property type="entry name" value="Ribosomal protein L2, domain 3"/>
    <property type="match status" value="1"/>
</dbReference>
<dbReference type="Pfam" id="PF00181">
    <property type="entry name" value="Ribosomal_L2_N"/>
    <property type="match status" value="1"/>
</dbReference>
<dbReference type="Gene3D" id="2.40.50.140">
    <property type="entry name" value="Nucleic acid-binding proteins"/>
    <property type="match status" value="1"/>
</dbReference>
<dbReference type="Pfam" id="PF03947">
    <property type="entry name" value="Ribosomal_L2_C"/>
    <property type="match status" value="1"/>
</dbReference>
<evidence type="ECO:0000259" key="5">
    <source>
        <dbReference type="SMART" id="SM01383"/>
    </source>
</evidence>
<dbReference type="GO" id="GO:0022625">
    <property type="term" value="C:cytosolic large ribosomal subunit"/>
    <property type="evidence" value="ECO:0007669"/>
    <property type="project" value="TreeGrafter"/>
</dbReference>
<organism evidence="6">
    <name type="scientific">Trepomonas sp. PC1</name>
    <dbReference type="NCBI Taxonomy" id="1076344"/>
    <lineage>
        <taxon>Eukaryota</taxon>
        <taxon>Metamonada</taxon>
        <taxon>Diplomonadida</taxon>
        <taxon>Hexamitidae</taxon>
        <taxon>Hexamitinae</taxon>
        <taxon>Trepomonas</taxon>
    </lineage>
</organism>
<reference evidence="6" key="1">
    <citation type="submission" date="2015-07" db="EMBL/GenBank/DDBJ databases">
        <title>Adaptation to a free-living lifestyle via gene acquisitions in the diplomonad Trepomonas sp. PC1.</title>
        <authorList>
            <person name="Xu F."/>
            <person name="Jerlstrom-Hultqvist J."/>
            <person name="Kolisko M."/>
            <person name="Simpson A.G.B."/>
            <person name="Roger A.J."/>
            <person name="Svard S.G."/>
            <person name="Andersson J.O."/>
        </authorList>
    </citation>
    <scope>NUCLEOTIDE SEQUENCE</scope>
    <source>
        <strain evidence="6">PC1</strain>
    </source>
</reference>
<dbReference type="PIRSF" id="PIRSF002158">
    <property type="entry name" value="Ribosomal_L2"/>
    <property type="match status" value="1"/>
</dbReference>
<dbReference type="AlphaFoldDB" id="A0A146KIV7"/>
<proteinExistence type="inferred from homology"/>
<dbReference type="GO" id="GO:0003723">
    <property type="term" value="F:RNA binding"/>
    <property type="evidence" value="ECO:0007669"/>
    <property type="project" value="InterPro"/>
</dbReference>
<dbReference type="PANTHER" id="PTHR13691:SF16">
    <property type="entry name" value="LARGE RIBOSOMAL SUBUNIT PROTEIN UL2"/>
    <property type="match status" value="1"/>
</dbReference>
<dbReference type="PANTHER" id="PTHR13691">
    <property type="entry name" value="RIBOSOMAL PROTEIN L2"/>
    <property type="match status" value="1"/>
</dbReference>
<dbReference type="InterPro" id="IPR022669">
    <property type="entry name" value="Ribosomal_uL2_C"/>
</dbReference>
<keyword evidence="3" id="KW-0687">Ribonucleoprotein</keyword>
<dbReference type="GO" id="GO:0002181">
    <property type="term" value="P:cytoplasmic translation"/>
    <property type="evidence" value="ECO:0007669"/>
    <property type="project" value="TreeGrafter"/>
</dbReference>